<dbReference type="EMBL" id="QRBI01000102">
    <property type="protein sequence ID" value="RMC16579.1"/>
    <property type="molecule type" value="Genomic_DNA"/>
</dbReference>
<proteinExistence type="predicted"/>
<feature type="compositionally biased region" description="Basic and acidic residues" evidence="1">
    <location>
        <begin position="161"/>
        <end position="175"/>
    </location>
</feature>
<sequence length="550" mass="59474">MEKEEQLAAQPASGLAISSSPSRDGGAGTGHQQQAAQQEPPGLSVCIECDQSTTWLWGSKKQVPFVREIIISFKRGPPKDLDGSCPARSACRQAPLWKATLPQQQDGLEDRKVQQPESQGQGFSLRCSAGVDDTSRQVILEQLGAQAPVIELVALTREQEHEDVTDAELSKKEEWADATDTELSEEEEWEDAIDTELPEEEEWQDAIDTELSQGTDAVGSPPVHHLVSSLGLEDNTGPRDSPSCPHSVGREAAGKAAGKHLRASPAPVHPADAQLADSAPLLAPEEEEHHTPLKHEEEEPPVFSAPVEEARAAGTEHQAPASHGPTADGPAQLDTAQSMGTEGLDKAVLVVQGLDQLPREMWGQERSKDKVTGHTDTAEVAGNLKVGLHSPTTDALLLLNSADDIRTEIIKRALLMIQGPVQEQEEEWEQERSMDKATAATARAEGPESPAHAPHSPTVDNPPLLDMANCVRTETVKKAHLVVQRPFQEVKEQHSWGQSPDEATARPGGCVYSLLASTVNTPARETWMSHALNRPHNLQHRREAEGGTKS</sequence>
<evidence type="ECO:0000313" key="3">
    <source>
        <dbReference type="Proteomes" id="UP000269221"/>
    </source>
</evidence>
<dbReference type="AlphaFoldDB" id="A0A3M0KTF6"/>
<feature type="region of interest" description="Disordered" evidence="1">
    <location>
        <begin position="1"/>
        <end position="41"/>
    </location>
</feature>
<dbReference type="Proteomes" id="UP000269221">
    <property type="component" value="Unassembled WGS sequence"/>
</dbReference>
<evidence type="ECO:0000313" key="2">
    <source>
        <dbReference type="EMBL" id="RMC16579.1"/>
    </source>
</evidence>
<keyword evidence="3" id="KW-1185">Reference proteome</keyword>
<comment type="caution">
    <text evidence="2">The sequence shown here is derived from an EMBL/GenBank/DDBJ whole genome shotgun (WGS) entry which is preliminary data.</text>
</comment>
<feature type="compositionally biased region" description="Acidic residues" evidence="1">
    <location>
        <begin position="176"/>
        <end position="192"/>
    </location>
</feature>
<evidence type="ECO:0000256" key="1">
    <source>
        <dbReference type="SAM" id="MobiDB-lite"/>
    </source>
</evidence>
<name>A0A3M0KTF6_HIRRU</name>
<feature type="region of interest" description="Disordered" evidence="1">
    <location>
        <begin position="102"/>
        <end position="127"/>
    </location>
</feature>
<protein>
    <submittedName>
        <fullName evidence="2">Uncharacterized protein</fullName>
    </submittedName>
</protein>
<accession>A0A3M0KTF6</accession>
<feature type="region of interest" description="Disordered" evidence="1">
    <location>
        <begin position="213"/>
        <end position="336"/>
    </location>
</feature>
<feature type="compositionally biased region" description="Basic and acidic residues" evidence="1">
    <location>
        <begin position="287"/>
        <end position="297"/>
    </location>
</feature>
<dbReference type="OrthoDB" id="9218965at2759"/>
<reference evidence="2 3" key="1">
    <citation type="submission" date="2018-07" db="EMBL/GenBank/DDBJ databases">
        <title>A high quality draft genome assembly of the barn swallow (H. rustica rustica).</title>
        <authorList>
            <person name="Formenti G."/>
            <person name="Chiara M."/>
            <person name="Poveda L."/>
            <person name="Francoijs K.-J."/>
            <person name="Bonisoli-Alquati A."/>
            <person name="Canova L."/>
            <person name="Gianfranceschi L."/>
            <person name="Horner D.S."/>
            <person name="Saino N."/>
        </authorList>
    </citation>
    <scope>NUCLEOTIDE SEQUENCE [LARGE SCALE GENOMIC DNA]</scope>
    <source>
        <strain evidence="2">Chelidonia</strain>
        <tissue evidence="2">Blood</tissue>
    </source>
</reference>
<gene>
    <name evidence="2" type="ORF">DUI87_06516</name>
</gene>
<feature type="region of interest" description="Disordered" evidence="1">
    <location>
        <begin position="424"/>
        <end position="463"/>
    </location>
</feature>
<organism evidence="2 3">
    <name type="scientific">Hirundo rustica rustica</name>
    <dbReference type="NCBI Taxonomy" id="333673"/>
    <lineage>
        <taxon>Eukaryota</taxon>
        <taxon>Metazoa</taxon>
        <taxon>Chordata</taxon>
        <taxon>Craniata</taxon>
        <taxon>Vertebrata</taxon>
        <taxon>Euteleostomi</taxon>
        <taxon>Archelosauria</taxon>
        <taxon>Archosauria</taxon>
        <taxon>Dinosauria</taxon>
        <taxon>Saurischia</taxon>
        <taxon>Theropoda</taxon>
        <taxon>Coelurosauria</taxon>
        <taxon>Aves</taxon>
        <taxon>Neognathae</taxon>
        <taxon>Neoaves</taxon>
        <taxon>Telluraves</taxon>
        <taxon>Australaves</taxon>
        <taxon>Passeriformes</taxon>
        <taxon>Sylvioidea</taxon>
        <taxon>Hirundinidae</taxon>
        <taxon>Hirundo</taxon>
    </lineage>
</organism>
<feature type="region of interest" description="Disordered" evidence="1">
    <location>
        <begin position="161"/>
        <end position="192"/>
    </location>
</feature>